<protein>
    <submittedName>
        <fullName evidence="1">Uncharacterized protein</fullName>
    </submittedName>
</protein>
<dbReference type="Proteomes" id="UP000287651">
    <property type="component" value="Unassembled WGS sequence"/>
</dbReference>
<comment type="caution">
    <text evidence="1">The sequence shown here is derived from an EMBL/GenBank/DDBJ whole genome shotgun (WGS) entry which is preliminary data.</text>
</comment>
<name>A0A426ZI31_ENSVE</name>
<proteinExistence type="predicted"/>
<accession>A0A426ZI31</accession>
<evidence type="ECO:0000313" key="2">
    <source>
        <dbReference type="Proteomes" id="UP000287651"/>
    </source>
</evidence>
<gene>
    <name evidence="1" type="ORF">B296_00018863</name>
</gene>
<organism evidence="1 2">
    <name type="scientific">Ensete ventricosum</name>
    <name type="common">Abyssinian banana</name>
    <name type="synonym">Musa ensete</name>
    <dbReference type="NCBI Taxonomy" id="4639"/>
    <lineage>
        <taxon>Eukaryota</taxon>
        <taxon>Viridiplantae</taxon>
        <taxon>Streptophyta</taxon>
        <taxon>Embryophyta</taxon>
        <taxon>Tracheophyta</taxon>
        <taxon>Spermatophyta</taxon>
        <taxon>Magnoliopsida</taxon>
        <taxon>Liliopsida</taxon>
        <taxon>Zingiberales</taxon>
        <taxon>Musaceae</taxon>
        <taxon>Ensete</taxon>
    </lineage>
</organism>
<dbReference type="AlphaFoldDB" id="A0A426ZI31"/>
<evidence type="ECO:0000313" key="1">
    <source>
        <dbReference type="EMBL" id="RRT63639.1"/>
    </source>
</evidence>
<reference evidence="1 2" key="1">
    <citation type="journal article" date="2014" name="Agronomy (Basel)">
        <title>A Draft Genome Sequence for Ensete ventricosum, the Drought-Tolerant Tree Against Hunger.</title>
        <authorList>
            <person name="Harrison J."/>
            <person name="Moore K.A."/>
            <person name="Paszkiewicz K."/>
            <person name="Jones T."/>
            <person name="Grant M."/>
            <person name="Ambacheew D."/>
            <person name="Muzemil S."/>
            <person name="Studholme D.J."/>
        </authorList>
    </citation>
    <scope>NUCLEOTIDE SEQUENCE [LARGE SCALE GENOMIC DNA]</scope>
</reference>
<sequence>MNKAIRRSEFEEAADEVHLCQLTEIGDSELLLANGANEGHKVLRPAVGAETTVVRQGSTCYRRSKRREITSSFLIVPLEQFSPTPSLRDHDRFDNHTFSTTTNNFMSSASILGHANGTTKGGLPCTWVVSYKRSTIEMTESTSSPSPSTTSKRTLIYIFPFSLAAQPLFLPSTAASSLAEAWPPPVALHRDQFFFLIDCQACMFSLTLKSTIGRIISHLVVTLLVIELG</sequence>
<dbReference type="EMBL" id="AMZH03006512">
    <property type="protein sequence ID" value="RRT63639.1"/>
    <property type="molecule type" value="Genomic_DNA"/>
</dbReference>